<evidence type="ECO:0000313" key="4">
    <source>
        <dbReference type="Proteomes" id="UP000649179"/>
    </source>
</evidence>
<feature type="compositionally biased region" description="Low complexity" evidence="1">
    <location>
        <begin position="202"/>
        <end position="220"/>
    </location>
</feature>
<feature type="signal peptide" evidence="2">
    <location>
        <begin position="1"/>
        <end position="22"/>
    </location>
</feature>
<accession>A0A917BGE9</accession>
<comment type="caution">
    <text evidence="3">The sequence shown here is derived from an EMBL/GenBank/DDBJ whole genome shotgun (WGS) entry which is preliminary data.</text>
</comment>
<sequence length="228" mass="23419">MSRTRLVLAAALSSGLLLSSCATQPGTALKVGDYTLSRDTLDDVTQAQCALAGSGQGAQPTSRGAIAQSTLAVVVQSQQALRYARTHDVSVDASALSQVRTQFEDQLKGKRVSGAERDALLDIADLVNRGQLVQQQVGAKDLGLSGSAVGAAAQQATTAGAQVISAWAAKSGPDVSLDPRYNLTVDEGQLKLRDASVSEPVSAAAKQSASQQPSASYVSALPVPQRCA</sequence>
<feature type="region of interest" description="Disordered" evidence="1">
    <location>
        <begin position="201"/>
        <end position="228"/>
    </location>
</feature>
<keyword evidence="4" id="KW-1185">Reference proteome</keyword>
<name>A0A917BGE9_9ACTN</name>
<evidence type="ECO:0000313" key="3">
    <source>
        <dbReference type="EMBL" id="GGF42191.1"/>
    </source>
</evidence>
<keyword evidence="2" id="KW-0732">Signal</keyword>
<reference evidence="3" key="1">
    <citation type="journal article" date="2014" name="Int. J. Syst. Evol. Microbiol.">
        <title>Complete genome sequence of Corynebacterium casei LMG S-19264T (=DSM 44701T), isolated from a smear-ripened cheese.</title>
        <authorList>
            <consortium name="US DOE Joint Genome Institute (JGI-PGF)"/>
            <person name="Walter F."/>
            <person name="Albersmeier A."/>
            <person name="Kalinowski J."/>
            <person name="Ruckert C."/>
        </authorList>
    </citation>
    <scope>NUCLEOTIDE SEQUENCE</scope>
    <source>
        <strain evidence="3">CGMCC 1.16067</strain>
    </source>
</reference>
<protein>
    <recommendedName>
        <fullName evidence="5">Lipoprotein</fullName>
    </recommendedName>
</protein>
<dbReference type="PROSITE" id="PS51257">
    <property type="entry name" value="PROKAR_LIPOPROTEIN"/>
    <property type="match status" value="1"/>
</dbReference>
<proteinExistence type="predicted"/>
<evidence type="ECO:0008006" key="5">
    <source>
        <dbReference type="Google" id="ProtNLM"/>
    </source>
</evidence>
<gene>
    <name evidence="3" type="ORF">GCM10011519_15040</name>
</gene>
<evidence type="ECO:0000256" key="2">
    <source>
        <dbReference type="SAM" id="SignalP"/>
    </source>
</evidence>
<organism evidence="3 4">
    <name type="scientific">Marmoricola endophyticus</name>
    <dbReference type="NCBI Taxonomy" id="2040280"/>
    <lineage>
        <taxon>Bacteria</taxon>
        <taxon>Bacillati</taxon>
        <taxon>Actinomycetota</taxon>
        <taxon>Actinomycetes</taxon>
        <taxon>Propionibacteriales</taxon>
        <taxon>Nocardioidaceae</taxon>
        <taxon>Marmoricola</taxon>
    </lineage>
</organism>
<dbReference type="AlphaFoldDB" id="A0A917BGE9"/>
<feature type="chain" id="PRO_5039512538" description="Lipoprotein" evidence="2">
    <location>
        <begin position="23"/>
        <end position="228"/>
    </location>
</feature>
<dbReference type="RefSeq" id="WP_188779219.1">
    <property type="nucleotide sequence ID" value="NZ_BMKQ01000001.1"/>
</dbReference>
<evidence type="ECO:0000256" key="1">
    <source>
        <dbReference type="SAM" id="MobiDB-lite"/>
    </source>
</evidence>
<reference evidence="3" key="2">
    <citation type="submission" date="2020-09" db="EMBL/GenBank/DDBJ databases">
        <authorList>
            <person name="Sun Q."/>
            <person name="Zhou Y."/>
        </authorList>
    </citation>
    <scope>NUCLEOTIDE SEQUENCE</scope>
    <source>
        <strain evidence="3">CGMCC 1.16067</strain>
    </source>
</reference>
<dbReference type="Proteomes" id="UP000649179">
    <property type="component" value="Unassembled WGS sequence"/>
</dbReference>
<dbReference type="EMBL" id="BMKQ01000001">
    <property type="protein sequence ID" value="GGF42191.1"/>
    <property type="molecule type" value="Genomic_DNA"/>
</dbReference>